<reference evidence="1 2" key="1">
    <citation type="journal article" date="2011" name="Science">
        <title>The ecoresponsive genome of Daphnia pulex.</title>
        <authorList>
            <person name="Colbourne J.K."/>
            <person name="Pfrender M.E."/>
            <person name="Gilbert D."/>
            <person name="Thomas W.K."/>
            <person name="Tucker A."/>
            <person name="Oakley T.H."/>
            <person name="Tokishita S."/>
            <person name="Aerts A."/>
            <person name="Arnold G.J."/>
            <person name="Basu M.K."/>
            <person name="Bauer D.J."/>
            <person name="Caceres C.E."/>
            <person name="Carmel L."/>
            <person name="Casola C."/>
            <person name="Choi J.H."/>
            <person name="Detter J.C."/>
            <person name="Dong Q."/>
            <person name="Dusheyko S."/>
            <person name="Eads B.D."/>
            <person name="Frohlich T."/>
            <person name="Geiler-Samerotte K.A."/>
            <person name="Gerlach D."/>
            <person name="Hatcher P."/>
            <person name="Jogdeo S."/>
            <person name="Krijgsveld J."/>
            <person name="Kriventseva E.V."/>
            <person name="Kultz D."/>
            <person name="Laforsch C."/>
            <person name="Lindquist E."/>
            <person name="Lopez J."/>
            <person name="Manak J.R."/>
            <person name="Muller J."/>
            <person name="Pangilinan J."/>
            <person name="Patwardhan R.P."/>
            <person name="Pitluck S."/>
            <person name="Pritham E.J."/>
            <person name="Rechtsteiner A."/>
            <person name="Rho M."/>
            <person name="Rogozin I.B."/>
            <person name="Sakarya O."/>
            <person name="Salamov A."/>
            <person name="Schaack S."/>
            <person name="Shapiro H."/>
            <person name="Shiga Y."/>
            <person name="Skalitzky C."/>
            <person name="Smith Z."/>
            <person name="Souvorov A."/>
            <person name="Sung W."/>
            <person name="Tang Z."/>
            <person name="Tsuchiya D."/>
            <person name="Tu H."/>
            <person name="Vos H."/>
            <person name="Wang M."/>
            <person name="Wolf Y.I."/>
            <person name="Yamagata H."/>
            <person name="Yamada T."/>
            <person name="Ye Y."/>
            <person name="Shaw J.R."/>
            <person name="Andrews J."/>
            <person name="Crease T.J."/>
            <person name="Tang H."/>
            <person name="Lucas S.M."/>
            <person name="Robertson H.M."/>
            <person name="Bork P."/>
            <person name="Koonin E.V."/>
            <person name="Zdobnov E.M."/>
            <person name="Grigoriev I.V."/>
            <person name="Lynch M."/>
            <person name="Boore J.L."/>
        </authorList>
    </citation>
    <scope>NUCLEOTIDE SEQUENCE [LARGE SCALE GENOMIC DNA]</scope>
</reference>
<name>E9G8T1_DAPPU</name>
<dbReference type="EMBL" id="GL732535">
    <property type="protein sequence ID" value="EFX84027.1"/>
    <property type="molecule type" value="Genomic_DNA"/>
</dbReference>
<gene>
    <name evidence="1" type="ORF">DAPPUDRAFT_239262</name>
</gene>
<evidence type="ECO:0000313" key="2">
    <source>
        <dbReference type="Proteomes" id="UP000000305"/>
    </source>
</evidence>
<protein>
    <submittedName>
        <fullName evidence="1">Uncharacterized protein</fullName>
    </submittedName>
</protein>
<dbReference type="HOGENOM" id="CLU_2833744_0_0_1"/>
<dbReference type="AlphaFoldDB" id="E9G8T1"/>
<organism evidence="1 2">
    <name type="scientific">Daphnia pulex</name>
    <name type="common">Water flea</name>
    <dbReference type="NCBI Taxonomy" id="6669"/>
    <lineage>
        <taxon>Eukaryota</taxon>
        <taxon>Metazoa</taxon>
        <taxon>Ecdysozoa</taxon>
        <taxon>Arthropoda</taxon>
        <taxon>Crustacea</taxon>
        <taxon>Branchiopoda</taxon>
        <taxon>Diplostraca</taxon>
        <taxon>Cladocera</taxon>
        <taxon>Anomopoda</taxon>
        <taxon>Daphniidae</taxon>
        <taxon>Daphnia</taxon>
    </lineage>
</organism>
<dbReference type="Proteomes" id="UP000000305">
    <property type="component" value="Unassembled WGS sequence"/>
</dbReference>
<evidence type="ECO:0000313" key="1">
    <source>
        <dbReference type="EMBL" id="EFX84027.1"/>
    </source>
</evidence>
<sequence length="66" mass="7435">MSYRLSDIWDTTERESFSLEILSITERISILLINLVDNICNVGIWYPNDASLVPEAVNEVGQLAGH</sequence>
<dbReference type="KEGG" id="dpx:DAPPUDRAFT_239262"/>
<dbReference type="InParanoid" id="E9G8T1"/>
<proteinExistence type="predicted"/>
<keyword evidence="2" id="KW-1185">Reference proteome</keyword>
<accession>E9G8T1</accession>